<feature type="transmembrane region" description="Helical" evidence="1">
    <location>
        <begin position="200"/>
        <end position="221"/>
    </location>
</feature>
<keyword evidence="4" id="KW-1185">Reference proteome</keyword>
<feature type="transmembrane region" description="Helical" evidence="1">
    <location>
        <begin position="104"/>
        <end position="122"/>
    </location>
</feature>
<dbReference type="Proteomes" id="UP000199689">
    <property type="component" value="Unassembled WGS sequence"/>
</dbReference>
<organism evidence="3 4">
    <name type="scientific">Allisonella histaminiformans</name>
    <dbReference type="NCBI Taxonomy" id="209880"/>
    <lineage>
        <taxon>Bacteria</taxon>
        <taxon>Bacillati</taxon>
        <taxon>Bacillota</taxon>
        <taxon>Negativicutes</taxon>
        <taxon>Veillonellales</taxon>
        <taxon>Veillonellaceae</taxon>
        <taxon>Allisonella</taxon>
    </lineage>
</organism>
<feature type="transmembrane region" description="Helical" evidence="1">
    <location>
        <begin position="73"/>
        <end position="92"/>
    </location>
</feature>
<accession>A0A1G5VPA0</accession>
<dbReference type="RefSeq" id="WP_091364068.1">
    <property type="nucleotide sequence ID" value="NZ_FMXA01000008.1"/>
</dbReference>
<dbReference type="Pfam" id="PF01757">
    <property type="entry name" value="Acyl_transf_3"/>
    <property type="match status" value="1"/>
</dbReference>
<dbReference type="PANTHER" id="PTHR37312">
    <property type="entry name" value="MEMBRANE-BOUND ACYLTRANSFERASE YKRP-RELATED"/>
    <property type="match status" value="1"/>
</dbReference>
<dbReference type="InterPro" id="IPR052734">
    <property type="entry name" value="Nod_factor_acetyltransferase"/>
</dbReference>
<evidence type="ECO:0000256" key="1">
    <source>
        <dbReference type="SAM" id="Phobius"/>
    </source>
</evidence>
<dbReference type="GeneID" id="87755818"/>
<gene>
    <name evidence="3" type="ORF">SAMN02910343_00788</name>
</gene>
<feature type="transmembrane region" description="Helical" evidence="1">
    <location>
        <begin position="233"/>
        <end position="254"/>
    </location>
</feature>
<feature type="transmembrane region" description="Helical" evidence="1">
    <location>
        <begin position="129"/>
        <end position="162"/>
    </location>
</feature>
<keyword evidence="1" id="KW-1133">Transmembrane helix</keyword>
<keyword evidence="1" id="KW-0812">Transmembrane</keyword>
<feature type="domain" description="Acyltransferase 3" evidence="2">
    <location>
        <begin position="8"/>
        <end position="322"/>
    </location>
</feature>
<dbReference type="PANTHER" id="PTHR37312:SF1">
    <property type="entry name" value="MEMBRANE-BOUND ACYLTRANSFERASE YKRP-RELATED"/>
    <property type="match status" value="1"/>
</dbReference>
<feature type="transmembrane region" description="Helical" evidence="1">
    <location>
        <begin position="35"/>
        <end position="52"/>
    </location>
</feature>
<dbReference type="InterPro" id="IPR002656">
    <property type="entry name" value="Acyl_transf_3_dom"/>
</dbReference>
<name>A0A1G5VPA0_9FIRM</name>
<reference evidence="3 4" key="1">
    <citation type="submission" date="2016-10" db="EMBL/GenBank/DDBJ databases">
        <authorList>
            <person name="de Groot N.N."/>
        </authorList>
    </citation>
    <scope>NUCLEOTIDE SEQUENCE [LARGE SCALE GENOMIC DNA]</scope>
    <source>
        <strain evidence="3 4">DSM 15230</strain>
    </source>
</reference>
<evidence type="ECO:0000259" key="2">
    <source>
        <dbReference type="Pfam" id="PF01757"/>
    </source>
</evidence>
<sequence>MSTHERIGYIDIAKAIGIISVIIGHMWWYQPEMNLMYSFHMPLFFLIGGFFIKRRKPFKEIVHQKAVRLLSPYIFTCAAIMLVTVLMDLFFAKGGNIAGDVWGWFLASLYGSGSLTSPVFNIHPIGPIWFLLAMFQALVIYNFVFGTRWAWPVCIALFAIGYAGAQWAWIPLSIWGAFTAILFIHIGHETKDIILSHMKLPYAIVALGIWAVCFMYTGLNFEIDVPMSMARCYYSNVPLNILGGFAGTFVILYVSKWIEKCGKIGSWFETYGRNSLVVLCFHTLELEAIPWDDLLPLVGLTPMTIDETICKLVWSIFWVVVAIHYKPLHRIFGVVD</sequence>
<evidence type="ECO:0000313" key="4">
    <source>
        <dbReference type="Proteomes" id="UP000199689"/>
    </source>
</evidence>
<protein>
    <submittedName>
        <fullName evidence="3">Fucose 4-O-acetylase</fullName>
    </submittedName>
</protein>
<dbReference type="STRING" id="209880.SAMN02910343_00788"/>
<keyword evidence="1" id="KW-0472">Membrane</keyword>
<proteinExistence type="predicted"/>
<dbReference type="AlphaFoldDB" id="A0A1G5VPA0"/>
<feature type="transmembrane region" description="Helical" evidence="1">
    <location>
        <begin position="168"/>
        <end position="188"/>
    </location>
</feature>
<evidence type="ECO:0000313" key="3">
    <source>
        <dbReference type="EMBL" id="SDA47693.1"/>
    </source>
</evidence>
<dbReference type="GO" id="GO:0016747">
    <property type="term" value="F:acyltransferase activity, transferring groups other than amino-acyl groups"/>
    <property type="evidence" value="ECO:0007669"/>
    <property type="project" value="InterPro"/>
</dbReference>
<feature type="transmembrane region" description="Helical" evidence="1">
    <location>
        <begin position="12"/>
        <end position="29"/>
    </location>
</feature>
<dbReference type="EMBL" id="FMXA01000008">
    <property type="protein sequence ID" value="SDA47693.1"/>
    <property type="molecule type" value="Genomic_DNA"/>
</dbReference>
<dbReference type="OrthoDB" id="2042378at2"/>